<comment type="caution">
    <text evidence="3">The sequence shown here is derived from an EMBL/GenBank/DDBJ whole genome shotgun (WGS) entry which is preliminary data.</text>
</comment>
<proteinExistence type="predicted"/>
<dbReference type="EMBL" id="JAKKPZ010000694">
    <property type="protein sequence ID" value="KAI1692949.1"/>
    <property type="molecule type" value="Genomic_DNA"/>
</dbReference>
<sequence>MPGEPEVHGLLALMEIQASRLRARTAPDGAFVPITQQNRATWDQLLIRRGLNALAQAEALGGADGPYALQAALAACHARTRSSEDTDWPRIAGLYDRLRMVMPSPVVDLNRAVAYSMAFGPEAGLILVDELAEGRGAAQLRPPSGRARGLPVPGRPPCRGKGPRSKPRPPSPATRASANFLLERAAACVSHG</sequence>
<dbReference type="Proteomes" id="UP001201812">
    <property type="component" value="Unassembled WGS sequence"/>
</dbReference>
<keyword evidence="4" id="KW-1185">Reference proteome</keyword>
<name>A0AAD4MFS1_9BILA</name>
<gene>
    <name evidence="3" type="ORF">DdX_20941</name>
</gene>
<organism evidence="3 4">
    <name type="scientific">Ditylenchus destructor</name>
    <dbReference type="NCBI Taxonomy" id="166010"/>
    <lineage>
        <taxon>Eukaryota</taxon>
        <taxon>Metazoa</taxon>
        <taxon>Ecdysozoa</taxon>
        <taxon>Nematoda</taxon>
        <taxon>Chromadorea</taxon>
        <taxon>Rhabditida</taxon>
        <taxon>Tylenchina</taxon>
        <taxon>Tylenchomorpha</taxon>
        <taxon>Sphaerularioidea</taxon>
        <taxon>Anguinidae</taxon>
        <taxon>Anguininae</taxon>
        <taxon>Ditylenchus</taxon>
    </lineage>
</organism>
<feature type="domain" description="DUF6596" evidence="2">
    <location>
        <begin position="1"/>
        <end position="57"/>
    </location>
</feature>
<dbReference type="PANTHER" id="PTHR47756:SF1">
    <property type="entry name" value="BLL0085 PROTEIN"/>
    <property type="match status" value="1"/>
</dbReference>
<evidence type="ECO:0000256" key="1">
    <source>
        <dbReference type="SAM" id="MobiDB-lite"/>
    </source>
</evidence>
<protein>
    <recommendedName>
        <fullName evidence="2">DUF6596 domain-containing protein</fullName>
    </recommendedName>
</protein>
<evidence type="ECO:0000259" key="2">
    <source>
        <dbReference type="Pfam" id="PF20239"/>
    </source>
</evidence>
<evidence type="ECO:0000313" key="3">
    <source>
        <dbReference type="EMBL" id="KAI1692949.1"/>
    </source>
</evidence>
<reference evidence="3" key="1">
    <citation type="submission" date="2022-01" db="EMBL/GenBank/DDBJ databases">
        <title>Genome Sequence Resource for Two Populations of Ditylenchus destructor, the Migratory Endoparasitic Phytonematode.</title>
        <authorList>
            <person name="Zhang H."/>
            <person name="Lin R."/>
            <person name="Xie B."/>
        </authorList>
    </citation>
    <scope>NUCLEOTIDE SEQUENCE</scope>
    <source>
        <strain evidence="3">BazhouSP</strain>
    </source>
</reference>
<feature type="region of interest" description="Disordered" evidence="1">
    <location>
        <begin position="138"/>
        <end position="177"/>
    </location>
</feature>
<dbReference type="PANTHER" id="PTHR47756">
    <property type="entry name" value="BLL6612 PROTEIN-RELATED"/>
    <property type="match status" value="1"/>
</dbReference>
<dbReference type="AlphaFoldDB" id="A0AAD4MFS1"/>
<dbReference type="InterPro" id="IPR046531">
    <property type="entry name" value="DUF6596"/>
</dbReference>
<evidence type="ECO:0000313" key="4">
    <source>
        <dbReference type="Proteomes" id="UP001201812"/>
    </source>
</evidence>
<accession>A0AAD4MFS1</accession>
<dbReference type="Pfam" id="PF20239">
    <property type="entry name" value="DUF6596"/>
    <property type="match status" value="1"/>
</dbReference>